<name>A0ACC8XF50_9FIRM</name>
<sequence length="579" mass="67093">MKYNINVDSHVDQIILTEEEIEKYIKEIEINIKEINSIAKDGINLSIYIPMIDIHGFWTPTMDGNRGFSTNYRPFLSGVTQGVPILALYSIDQKNKMTFSFSDIQNFMTYGGYIIEETSEYLLKIKLFHNVKTSIKDYKATIRLDMRQIDVTDSIRDALINFNAERMYVPKDALFPMYSTWYSYHQNITSESILTECKEAIKLGCKAIIVDDGWQTDDNSRGYTFCGDWEVCKSKIPDMRELVDKVHNIGMKFLLWYTVPLIGYKSKKWEDFKDKLLSDDYNKQGCGILDPRFKEVREYLIQIYIEAVNSWNFDGLKLDFIDCFKLYESSKQELEEGMDYLNVQEATAILLKDLTVALQKINPEIMIEFRQRYIGPIATKYSNMVRAVDCPNDPIINRIRILDLKLATLDTAVHSDMVTWNYEDTDDSVAIQLYNTLFSVPQISVKLNEIKQSHYEILQRFNFSVHFYHDLLVKAPIKVNNIEAGYSQASVCNDHTFFCAVYQNGVVTLPEDSKVEYVIINVSYMPIIVINGLDKIEFETIKIISSKGKTREVLHTDSNRNVFNVKPADMIIISTIFHI</sequence>
<protein>
    <submittedName>
        <fullName evidence="1">Uncharacterized protein</fullName>
    </submittedName>
</protein>
<dbReference type="Proteomes" id="UP000188605">
    <property type="component" value="Unassembled WGS sequence"/>
</dbReference>
<reference evidence="1" key="1">
    <citation type="submission" date="2016-08" db="EMBL/GenBank/DDBJ databases">
        <authorList>
            <person name="Ngugi D.K."/>
            <person name="Miyake S."/>
            <person name="Stingl U."/>
        </authorList>
    </citation>
    <scope>NUCLEOTIDE SEQUENCE</scope>
    <source>
        <strain evidence="1">SCG-B11WGA-EpuloA1</strain>
    </source>
</reference>
<evidence type="ECO:0000313" key="2">
    <source>
        <dbReference type="Proteomes" id="UP000188605"/>
    </source>
</evidence>
<accession>A0ACC8XF50</accession>
<comment type="caution">
    <text evidence="1">The sequence shown here is derived from an EMBL/GenBank/DDBJ whole genome shotgun (WGS) entry which is preliminary data.</text>
</comment>
<dbReference type="EMBL" id="LJDB01000026">
    <property type="protein sequence ID" value="ONI41904.1"/>
    <property type="molecule type" value="Genomic_DNA"/>
</dbReference>
<proteinExistence type="predicted"/>
<gene>
    <name evidence="1" type="ORF">AN396_02930</name>
</gene>
<evidence type="ECO:0000313" key="1">
    <source>
        <dbReference type="EMBL" id="ONI41904.1"/>
    </source>
</evidence>
<keyword evidence="2" id="KW-1185">Reference proteome</keyword>
<organism evidence="1 2">
    <name type="scientific">Candidatus Epulonipiscium fishelsonii</name>
    <dbReference type="NCBI Taxonomy" id="77094"/>
    <lineage>
        <taxon>Bacteria</taxon>
        <taxon>Bacillati</taxon>
        <taxon>Bacillota</taxon>
        <taxon>Clostridia</taxon>
        <taxon>Lachnospirales</taxon>
        <taxon>Lachnospiraceae</taxon>
        <taxon>Candidatus Epulonipiscium</taxon>
    </lineage>
</organism>